<dbReference type="AlphaFoldDB" id="A0ABC9X0D6"/>
<evidence type="ECO:0000313" key="1">
    <source>
        <dbReference type="EMBL" id="GAB0190832.1"/>
    </source>
</evidence>
<reference evidence="1 2" key="1">
    <citation type="submission" date="2024-06" db="EMBL/GenBank/DDBJ databases">
        <title>The draft genome of Grus japonensis, version 3.</title>
        <authorList>
            <person name="Nabeshima K."/>
            <person name="Suzuki S."/>
            <person name="Onuma M."/>
        </authorList>
    </citation>
    <scope>NUCLEOTIDE SEQUENCE [LARGE SCALE GENOMIC DNA]</scope>
    <source>
        <strain evidence="1 2">451A</strain>
    </source>
</reference>
<gene>
    <name evidence="1" type="ORF">GRJ2_001548500</name>
</gene>
<evidence type="ECO:0000313" key="2">
    <source>
        <dbReference type="Proteomes" id="UP001623348"/>
    </source>
</evidence>
<protein>
    <submittedName>
        <fullName evidence="1">Zinc finger and BTB domain-containing protein 5</fullName>
    </submittedName>
</protein>
<dbReference type="Proteomes" id="UP001623348">
    <property type="component" value="Unassembled WGS sequence"/>
</dbReference>
<name>A0ABC9X0D6_GRUJA</name>
<proteinExistence type="predicted"/>
<organism evidence="1 2">
    <name type="scientific">Grus japonensis</name>
    <name type="common">Japanese crane</name>
    <name type="synonym">Red-crowned crane</name>
    <dbReference type="NCBI Taxonomy" id="30415"/>
    <lineage>
        <taxon>Eukaryota</taxon>
        <taxon>Metazoa</taxon>
        <taxon>Chordata</taxon>
        <taxon>Craniata</taxon>
        <taxon>Vertebrata</taxon>
        <taxon>Euteleostomi</taxon>
        <taxon>Archelosauria</taxon>
        <taxon>Archosauria</taxon>
        <taxon>Dinosauria</taxon>
        <taxon>Saurischia</taxon>
        <taxon>Theropoda</taxon>
        <taxon>Coelurosauria</taxon>
        <taxon>Aves</taxon>
        <taxon>Neognathae</taxon>
        <taxon>Neoaves</taxon>
        <taxon>Gruiformes</taxon>
        <taxon>Gruidae</taxon>
        <taxon>Grus</taxon>
    </lineage>
</organism>
<dbReference type="EMBL" id="BAAFJT010000005">
    <property type="protein sequence ID" value="GAB0190832.1"/>
    <property type="molecule type" value="Genomic_DNA"/>
</dbReference>
<accession>A0ABC9X0D6</accession>
<keyword evidence="2" id="KW-1185">Reference proteome</keyword>
<comment type="caution">
    <text evidence="1">The sequence shown here is derived from an EMBL/GenBank/DDBJ whole genome shotgun (WGS) entry which is preliminary data.</text>
</comment>
<sequence length="103" mass="11242">MEKTTVRQAVPLQSMEVDGGADIHLQPMEDPIPEQVEAPEGGCGPWEACAGASSWQDMWPCGERSPHRSRFAGRTCDPVGDPRWSSLLLTVCTLWERPHAGVG</sequence>